<dbReference type="InterPro" id="IPR001437">
    <property type="entry name" value="Tscrpt_elong_fac_GreA/B_C"/>
</dbReference>
<dbReference type="Pfam" id="PF01272">
    <property type="entry name" value="GreA_GreB"/>
    <property type="match status" value="1"/>
</dbReference>
<dbReference type="Gene3D" id="1.10.287.180">
    <property type="entry name" value="Transcription elongation factor, GreA/GreB, N-terminal domain"/>
    <property type="match status" value="1"/>
</dbReference>
<evidence type="ECO:0000313" key="4">
    <source>
        <dbReference type="Proteomes" id="UP000178930"/>
    </source>
</evidence>
<dbReference type="PIRSF" id="PIRSF006092">
    <property type="entry name" value="GreA_GreB"/>
    <property type="match status" value="1"/>
</dbReference>
<dbReference type="GO" id="GO:0032784">
    <property type="term" value="P:regulation of DNA-templated transcription elongation"/>
    <property type="evidence" value="ECO:0007669"/>
    <property type="project" value="InterPro"/>
</dbReference>
<evidence type="ECO:0000313" key="3">
    <source>
        <dbReference type="EMBL" id="OGY43954.1"/>
    </source>
</evidence>
<name>A0A1G1XVG5_9BACT</name>
<proteinExistence type="predicted"/>
<dbReference type="GO" id="GO:0003677">
    <property type="term" value="F:DNA binding"/>
    <property type="evidence" value="ECO:0007669"/>
    <property type="project" value="InterPro"/>
</dbReference>
<keyword evidence="1" id="KW-0175">Coiled coil</keyword>
<dbReference type="InterPro" id="IPR036805">
    <property type="entry name" value="Tscrpt_elong_fac_GreA/B_N_sf"/>
</dbReference>
<dbReference type="PANTHER" id="PTHR30437:SF4">
    <property type="entry name" value="TRANSCRIPTION ELONGATION FACTOR GREA"/>
    <property type="match status" value="1"/>
</dbReference>
<dbReference type="InterPro" id="IPR036953">
    <property type="entry name" value="GreA/GreB_C_sf"/>
</dbReference>
<dbReference type="Gene3D" id="3.10.50.30">
    <property type="entry name" value="Transcription elongation factor, GreA/GreB, C-terminal domain"/>
    <property type="match status" value="1"/>
</dbReference>
<organism evidence="3 4">
    <name type="scientific">Candidatus Buchananbacteria bacterium RIFCSPHIGHO2_01_FULL_39_14</name>
    <dbReference type="NCBI Taxonomy" id="1797532"/>
    <lineage>
        <taxon>Bacteria</taxon>
        <taxon>Candidatus Buchananiibacteriota</taxon>
    </lineage>
</organism>
<evidence type="ECO:0000256" key="1">
    <source>
        <dbReference type="SAM" id="Coils"/>
    </source>
</evidence>
<protein>
    <recommendedName>
        <fullName evidence="2">Transcription elongation factor GreA/GreB C-terminal domain-containing protein</fullName>
    </recommendedName>
</protein>
<evidence type="ECO:0000259" key="2">
    <source>
        <dbReference type="Pfam" id="PF01272"/>
    </source>
</evidence>
<reference evidence="3 4" key="1">
    <citation type="journal article" date="2016" name="Nat. Commun.">
        <title>Thousands of microbial genomes shed light on interconnected biogeochemical processes in an aquifer system.</title>
        <authorList>
            <person name="Anantharaman K."/>
            <person name="Brown C.T."/>
            <person name="Hug L.A."/>
            <person name="Sharon I."/>
            <person name="Castelle C.J."/>
            <person name="Probst A.J."/>
            <person name="Thomas B.C."/>
            <person name="Singh A."/>
            <person name="Wilkins M.J."/>
            <person name="Karaoz U."/>
            <person name="Brodie E.L."/>
            <person name="Williams K.H."/>
            <person name="Hubbard S.S."/>
            <person name="Banfield J.F."/>
        </authorList>
    </citation>
    <scope>NUCLEOTIDE SEQUENCE [LARGE SCALE GENOMIC DNA]</scope>
</reference>
<dbReference type="AlphaFoldDB" id="A0A1G1XVG5"/>
<dbReference type="STRING" id="1797532.A2729_01365"/>
<gene>
    <name evidence="3" type="ORF">A2729_01365</name>
</gene>
<dbReference type="InterPro" id="IPR023459">
    <property type="entry name" value="Tscrpt_elong_fac_GreA/B_fam"/>
</dbReference>
<feature type="coiled-coil region" evidence="1">
    <location>
        <begin position="12"/>
        <end position="39"/>
    </location>
</feature>
<dbReference type="Proteomes" id="UP000178930">
    <property type="component" value="Unassembled WGS sequence"/>
</dbReference>
<dbReference type="GO" id="GO:0070063">
    <property type="term" value="F:RNA polymerase binding"/>
    <property type="evidence" value="ECO:0007669"/>
    <property type="project" value="InterPro"/>
</dbReference>
<dbReference type="PANTHER" id="PTHR30437">
    <property type="entry name" value="TRANSCRIPTION ELONGATION FACTOR GREA"/>
    <property type="match status" value="1"/>
</dbReference>
<comment type="caution">
    <text evidence="3">The sequence shown here is derived from an EMBL/GenBank/DDBJ whole genome shotgun (WGS) entry which is preliminary data.</text>
</comment>
<dbReference type="GO" id="GO:0006354">
    <property type="term" value="P:DNA-templated transcription elongation"/>
    <property type="evidence" value="ECO:0007669"/>
    <property type="project" value="TreeGrafter"/>
</dbReference>
<dbReference type="EMBL" id="MHIB01000027">
    <property type="protein sequence ID" value="OGY43954.1"/>
    <property type="molecule type" value="Genomic_DNA"/>
</dbReference>
<dbReference type="SUPFAM" id="SSF54534">
    <property type="entry name" value="FKBP-like"/>
    <property type="match status" value="1"/>
</dbReference>
<feature type="domain" description="Transcription elongation factor GreA/GreB C-terminal" evidence="2">
    <location>
        <begin position="82"/>
        <end position="153"/>
    </location>
</feature>
<accession>A0A1G1XVG5</accession>
<sequence length="163" mass="18101">MENKLLFTKRGYNKLKRKIDELTKKLNDLQAQTAHAAEVGGNQYHDNASYEMLVIEIRGIDHRLSEAHNILNRAVIIASPKNTDQVVIGTQVTILRNGKQAVWEIAGYGESDPDSRLLAYNTPLASLLIGKHKGDCTEGQIAGKQVKIKILEIALGVKNEDEK</sequence>
<dbReference type="SUPFAM" id="SSF46557">
    <property type="entry name" value="GreA transcript cleavage protein, N-terminal domain"/>
    <property type="match status" value="1"/>
</dbReference>